<protein>
    <submittedName>
        <fullName evidence="1">Uncharacterized protein</fullName>
    </submittedName>
</protein>
<reference evidence="1 2" key="1">
    <citation type="submission" date="2016-05" db="EMBL/GenBank/DDBJ databases">
        <title>Niabella ginsenosidivorans BS26 whole genome sequencing.</title>
        <authorList>
            <person name="Im W.T."/>
            <person name="Siddiqi M.Z."/>
        </authorList>
    </citation>
    <scope>NUCLEOTIDE SEQUENCE [LARGE SCALE GENOMIC DNA]</scope>
    <source>
        <strain evidence="1 2">BS26</strain>
    </source>
</reference>
<evidence type="ECO:0000313" key="2">
    <source>
        <dbReference type="Proteomes" id="UP000077667"/>
    </source>
</evidence>
<evidence type="ECO:0000313" key="1">
    <source>
        <dbReference type="EMBL" id="ANH80532.1"/>
    </source>
</evidence>
<dbReference type="AlphaFoldDB" id="A0A1A9I1G0"/>
<dbReference type="KEGG" id="nia:A8C56_05580"/>
<name>A0A1A9I1G0_9BACT</name>
<proteinExistence type="predicted"/>
<gene>
    <name evidence="1" type="ORF">A8C56_05580</name>
</gene>
<accession>A0A1A9I1G0</accession>
<dbReference type="EMBL" id="CP015772">
    <property type="protein sequence ID" value="ANH80532.1"/>
    <property type="molecule type" value="Genomic_DNA"/>
</dbReference>
<dbReference type="Proteomes" id="UP000077667">
    <property type="component" value="Chromosome"/>
</dbReference>
<keyword evidence="2" id="KW-1185">Reference proteome</keyword>
<organism evidence="1 2">
    <name type="scientific">Niabella ginsenosidivorans</name>
    <dbReference type="NCBI Taxonomy" id="1176587"/>
    <lineage>
        <taxon>Bacteria</taxon>
        <taxon>Pseudomonadati</taxon>
        <taxon>Bacteroidota</taxon>
        <taxon>Chitinophagia</taxon>
        <taxon>Chitinophagales</taxon>
        <taxon>Chitinophagaceae</taxon>
        <taxon>Niabella</taxon>
    </lineage>
</organism>
<sequence>MQHEQINTRTAGQQRYPGIFVLSCNTLACVVRAQLFSSKQCYWQQHAGGGLHHAALRLCDHFEGFYK</sequence>